<sequence length="99" mass="10795">MGKRHVEEGDNKEKKRPTKRSPVAALRDWPANTGPNLERSVAKMAKKVKGVFMEVMCQDKSGGVVGQVPGFDANQSNLTPNEPGSTIVAEEGQCSEDRR</sequence>
<reference evidence="2" key="1">
    <citation type="submission" date="2023-03" db="EMBL/GenBank/DDBJ databases">
        <authorList>
            <person name="Julca I."/>
        </authorList>
    </citation>
    <scope>NUCLEOTIDE SEQUENCE</scope>
</reference>
<feature type="compositionally biased region" description="Polar residues" evidence="1">
    <location>
        <begin position="73"/>
        <end position="84"/>
    </location>
</feature>
<dbReference type="AlphaFoldDB" id="A0AAV1CIM4"/>
<dbReference type="EMBL" id="OX459119">
    <property type="protein sequence ID" value="CAI9094498.1"/>
    <property type="molecule type" value="Genomic_DNA"/>
</dbReference>
<evidence type="ECO:0000313" key="3">
    <source>
        <dbReference type="Proteomes" id="UP001161247"/>
    </source>
</evidence>
<evidence type="ECO:0000313" key="2">
    <source>
        <dbReference type="EMBL" id="CAI9094498.1"/>
    </source>
</evidence>
<feature type="region of interest" description="Disordered" evidence="1">
    <location>
        <begin position="72"/>
        <end position="99"/>
    </location>
</feature>
<evidence type="ECO:0000256" key="1">
    <source>
        <dbReference type="SAM" id="MobiDB-lite"/>
    </source>
</evidence>
<accession>A0AAV1CIM4</accession>
<feature type="compositionally biased region" description="Basic and acidic residues" evidence="1">
    <location>
        <begin position="1"/>
        <end position="13"/>
    </location>
</feature>
<keyword evidence="3" id="KW-1185">Reference proteome</keyword>
<dbReference type="Proteomes" id="UP001161247">
    <property type="component" value="Chromosome 2"/>
</dbReference>
<gene>
    <name evidence="2" type="ORF">OLC1_LOCUS5649</name>
</gene>
<name>A0AAV1CIM4_OLDCO</name>
<feature type="region of interest" description="Disordered" evidence="1">
    <location>
        <begin position="1"/>
        <end position="34"/>
    </location>
</feature>
<protein>
    <submittedName>
        <fullName evidence="2">OLC1v1030247C1</fullName>
    </submittedName>
</protein>
<organism evidence="2 3">
    <name type="scientific">Oldenlandia corymbosa var. corymbosa</name>
    <dbReference type="NCBI Taxonomy" id="529605"/>
    <lineage>
        <taxon>Eukaryota</taxon>
        <taxon>Viridiplantae</taxon>
        <taxon>Streptophyta</taxon>
        <taxon>Embryophyta</taxon>
        <taxon>Tracheophyta</taxon>
        <taxon>Spermatophyta</taxon>
        <taxon>Magnoliopsida</taxon>
        <taxon>eudicotyledons</taxon>
        <taxon>Gunneridae</taxon>
        <taxon>Pentapetalae</taxon>
        <taxon>asterids</taxon>
        <taxon>lamiids</taxon>
        <taxon>Gentianales</taxon>
        <taxon>Rubiaceae</taxon>
        <taxon>Rubioideae</taxon>
        <taxon>Spermacoceae</taxon>
        <taxon>Hedyotis-Oldenlandia complex</taxon>
        <taxon>Oldenlandia</taxon>
    </lineage>
</organism>
<proteinExistence type="predicted"/>